<evidence type="ECO:0000313" key="2">
    <source>
        <dbReference type="Proteomes" id="UP001055879"/>
    </source>
</evidence>
<reference evidence="2" key="1">
    <citation type="journal article" date="2022" name="Mol. Ecol. Resour.">
        <title>The genomes of chicory, endive, great burdock and yacon provide insights into Asteraceae palaeo-polyploidization history and plant inulin production.</title>
        <authorList>
            <person name="Fan W."/>
            <person name="Wang S."/>
            <person name="Wang H."/>
            <person name="Wang A."/>
            <person name="Jiang F."/>
            <person name="Liu H."/>
            <person name="Zhao H."/>
            <person name="Xu D."/>
            <person name="Zhang Y."/>
        </authorList>
    </citation>
    <scope>NUCLEOTIDE SEQUENCE [LARGE SCALE GENOMIC DNA]</scope>
    <source>
        <strain evidence="2">cv. Niubang</strain>
    </source>
</reference>
<organism evidence="1 2">
    <name type="scientific">Arctium lappa</name>
    <name type="common">Greater burdock</name>
    <name type="synonym">Lappa major</name>
    <dbReference type="NCBI Taxonomy" id="4217"/>
    <lineage>
        <taxon>Eukaryota</taxon>
        <taxon>Viridiplantae</taxon>
        <taxon>Streptophyta</taxon>
        <taxon>Embryophyta</taxon>
        <taxon>Tracheophyta</taxon>
        <taxon>Spermatophyta</taxon>
        <taxon>Magnoliopsida</taxon>
        <taxon>eudicotyledons</taxon>
        <taxon>Gunneridae</taxon>
        <taxon>Pentapetalae</taxon>
        <taxon>asterids</taxon>
        <taxon>campanulids</taxon>
        <taxon>Asterales</taxon>
        <taxon>Asteraceae</taxon>
        <taxon>Carduoideae</taxon>
        <taxon>Cardueae</taxon>
        <taxon>Arctiinae</taxon>
        <taxon>Arctium</taxon>
    </lineage>
</organism>
<gene>
    <name evidence="1" type="ORF">L6452_06278</name>
</gene>
<keyword evidence="2" id="KW-1185">Reference proteome</keyword>
<accession>A0ACB9EIN6</accession>
<protein>
    <submittedName>
        <fullName evidence="1">Uncharacterized protein</fullName>
    </submittedName>
</protein>
<name>A0ACB9EIN6_ARCLA</name>
<dbReference type="EMBL" id="CM042048">
    <property type="protein sequence ID" value="KAI3758707.1"/>
    <property type="molecule type" value="Genomic_DNA"/>
</dbReference>
<dbReference type="Proteomes" id="UP001055879">
    <property type="component" value="Linkage Group LG02"/>
</dbReference>
<reference evidence="1 2" key="2">
    <citation type="journal article" date="2022" name="Mol. Ecol. Resour.">
        <title>The genomes of chicory, endive, great burdock and yacon provide insights into Asteraceae paleo-polyploidization history and plant inulin production.</title>
        <authorList>
            <person name="Fan W."/>
            <person name="Wang S."/>
            <person name="Wang H."/>
            <person name="Wang A."/>
            <person name="Jiang F."/>
            <person name="Liu H."/>
            <person name="Zhao H."/>
            <person name="Xu D."/>
            <person name="Zhang Y."/>
        </authorList>
    </citation>
    <scope>NUCLEOTIDE SEQUENCE [LARGE SCALE GENOMIC DNA]</scope>
    <source>
        <strain evidence="2">cv. Niubang</strain>
    </source>
</reference>
<comment type="caution">
    <text evidence="1">The sequence shown here is derived from an EMBL/GenBank/DDBJ whole genome shotgun (WGS) entry which is preliminary data.</text>
</comment>
<proteinExistence type="predicted"/>
<evidence type="ECO:0000313" key="1">
    <source>
        <dbReference type="EMBL" id="KAI3758707.1"/>
    </source>
</evidence>
<sequence length="238" mass="26798">MKKISTEAPICEADHKCIPPTFTRCGHMCTYSKCANDLGKGVAQWSNGQRAEWLGETEHERVRIVREWVQMTSQQRGSRGSRRENKGVVAREQNRERIGKGLGPDQRTMFMVKSKMKTKSSHNCGLRKATIIRSGKTSLLKSREESGSRKAITSSNNGEMALQKTLVGIGKKIQVTIGPRKLQQLLGKLPMEPMKFGMKMGHGKRLKIGQRGLPIHQECCIMRSVSNLFRSVFRESLD</sequence>